<protein>
    <recommendedName>
        <fullName evidence="3">Endonuclease/exonuclease/phosphatase family protein</fullName>
    </recommendedName>
</protein>
<dbReference type="Proteomes" id="UP001501468">
    <property type="component" value="Unassembled WGS sequence"/>
</dbReference>
<dbReference type="Gene3D" id="3.60.10.10">
    <property type="entry name" value="Endonuclease/exonuclease/phosphatase"/>
    <property type="match status" value="1"/>
</dbReference>
<reference evidence="2" key="1">
    <citation type="journal article" date="2019" name="Int. J. Syst. Evol. Microbiol.">
        <title>The Global Catalogue of Microorganisms (GCM) 10K type strain sequencing project: providing services to taxonomists for standard genome sequencing and annotation.</title>
        <authorList>
            <consortium name="The Broad Institute Genomics Platform"/>
            <consortium name="The Broad Institute Genome Sequencing Center for Infectious Disease"/>
            <person name="Wu L."/>
            <person name="Ma J."/>
        </authorList>
    </citation>
    <scope>NUCLEOTIDE SEQUENCE [LARGE SCALE GENOMIC DNA]</scope>
    <source>
        <strain evidence="2">JCM 17125</strain>
    </source>
</reference>
<gene>
    <name evidence="1" type="ORF">GCM10022399_08400</name>
</gene>
<evidence type="ECO:0000313" key="1">
    <source>
        <dbReference type="EMBL" id="GAA3694170.1"/>
    </source>
</evidence>
<proteinExistence type="predicted"/>
<keyword evidence="2" id="KW-1185">Reference proteome</keyword>
<dbReference type="InterPro" id="IPR036691">
    <property type="entry name" value="Endo/exonu/phosph_ase_sf"/>
</dbReference>
<name>A0ABP7CTU5_9MICO</name>
<dbReference type="EMBL" id="BAABDC010000001">
    <property type="protein sequence ID" value="GAA3694170.1"/>
    <property type="molecule type" value="Genomic_DNA"/>
</dbReference>
<dbReference type="SUPFAM" id="SSF56219">
    <property type="entry name" value="DNase I-like"/>
    <property type="match status" value="1"/>
</dbReference>
<evidence type="ECO:0000313" key="2">
    <source>
        <dbReference type="Proteomes" id="UP001501468"/>
    </source>
</evidence>
<evidence type="ECO:0008006" key="3">
    <source>
        <dbReference type="Google" id="ProtNLM"/>
    </source>
</evidence>
<sequence length="221" mass="23497">MRIGTWNLEGRWTPAQVRALGRQDCDIWLLTEVPTAATLDGYAMHTTAGSMAPGRRWAAVAAREELDPCPLPDPHPASAAVAVGGVTFCSSVLPWRTSGGDHPWRGSSTAERTAYALGDLTSVLPVDRTVWGGDWNHAVEGPEHAGSRAGREAILDAATGLGLTILTTGLAHRLDGHGTIDHLAVPSRARVVHPAERVSMEEDGRHLSDHDAYVVEVALGV</sequence>
<accession>A0ABP7CTU5</accession>
<dbReference type="RefSeq" id="WP_344941960.1">
    <property type="nucleotide sequence ID" value="NZ_BAABDC010000001.1"/>
</dbReference>
<comment type="caution">
    <text evidence="1">The sequence shown here is derived from an EMBL/GenBank/DDBJ whole genome shotgun (WGS) entry which is preliminary data.</text>
</comment>
<organism evidence="1 2">
    <name type="scientific">Terrabacter ginsenosidimutans</name>
    <dbReference type="NCBI Taxonomy" id="490575"/>
    <lineage>
        <taxon>Bacteria</taxon>
        <taxon>Bacillati</taxon>
        <taxon>Actinomycetota</taxon>
        <taxon>Actinomycetes</taxon>
        <taxon>Micrococcales</taxon>
        <taxon>Intrasporangiaceae</taxon>
        <taxon>Terrabacter</taxon>
    </lineage>
</organism>